<dbReference type="RefSeq" id="WP_379563143.1">
    <property type="nucleotide sequence ID" value="NZ_JBHSQK010000003.1"/>
</dbReference>
<dbReference type="InterPro" id="IPR013107">
    <property type="entry name" value="Acyl-CoA_DH_C"/>
</dbReference>
<name>A0ABW1HZM7_9PSEU</name>
<dbReference type="InterPro" id="IPR036250">
    <property type="entry name" value="AcylCo_DH-like_C"/>
</dbReference>
<dbReference type="Gene3D" id="1.10.540.10">
    <property type="entry name" value="Acyl-CoA dehydrogenase/oxidase, N-terminal domain"/>
    <property type="match status" value="1"/>
</dbReference>
<dbReference type="PIRSF" id="PIRSF016578">
    <property type="entry name" value="HsaA"/>
    <property type="match status" value="1"/>
</dbReference>
<evidence type="ECO:0000256" key="1">
    <source>
        <dbReference type="ARBA" id="ARBA00023002"/>
    </source>
</evidence>
<dbReference type="PANTHER" id="PTHR43884">
    <property type="entry name" value="ACYL-COA DEHYDROGENASE"/>
    <property type="match status" value="1"/>
</dbReference>
<evidence type="ECO:0000313" key="4">
    <source>
        <dbReference type="EMBL" id="MFC5946852.1"/>
    </source>
</evidence>
<dbReference type="SUPFAM" id="SSF56645">
    <property type="entry name" value="Acyl-CoA dehydrogenase NM domain-like"/>
    <property type="match status" value="1"/>
</dbReference>
<evidence type="ECO:0000259" key="2">
    <source>
        <dbReference type="Pfam" id="PF02771"/>
    </source>
</evidence>
<dbReference type="Pfam" id="PF02771">
    <property type="entry name" value="Acyl-CoA_dh_N"/>
    <property type="match status" value="1"/>
</dbReference>
<accession>A0ABW1HZM7</accession>
<reference evidence="5" key="1">
    <citation type="journal article" date="2019" name="Int. J. Syst. Evol. Microbiol.">
        <title>The Global Catalogue of Microorganisms (GCM) 10K type strain sequencing project: providing services to taxonomists for standard genome sequencing and annotation.</title>
        <authorList>
            <consortium name="The Broad Institute Genomics Platform"/>
            <consortium name="The Broad Institute Genome Sequencing Center for Infectious Disease"/>
            <person name="Wu L."/>
            <person name="Ma J."/>
        </authorList>
    </citation>
    <scope>NUCLEOTIDE SEQUENCE [LARGE SCALE GENOMIC DNA]</scope>
    <source>
        <strain evidence="5">CGMCC 4.7397</strain>
    </source>
</reference>
<organism evidence="4 5">
    <name type="scientific">Pseudonocardia lutea</name>
    <dbReference type="NCBI Taxonomy" id="2172015"/>
    <lineage>
        <taxon>Bacteria</taxon>
        <taxon>Bacillati</taxon>
        <taxon>Actinomycetota</taxon>
        <taxon>Actinomycetes</taxon>
        <taxon>Pseudonocardiales</taxon>
        <taxon>Pseudonocardiaceae</taxon>
        <taxon>Pseudonocardia</taxon>
    </lineage>
</organism>
<comment type="caution">
    <text evidence="4">The sequence shown here is derived from an EMBL/GenBank/DDBJ whole genome shotgun (WGS) entry which is preliminary data.</text>
</comment>
<keyword evidence="5" id="KW-1185">Reference proteome</keyword>
<dbReference type="PANTHER" id="PTHR43884:SF12">
    <property type="entry name" value="ISOVALERYL-COA DEHYDROGENASE, MITOCHONDRIAL-RELATED"/>
    <property type="match status" value="1"/>
</dbReference>
<dbReference type="SUPFAM" id="SSF47203">
    <property type="entry name" value="Acyl-CoA dehydrogenase C-terminal domain-like"/>
    <property type="match status" value="1"/>
</dbReference>
<feature type="domain" description="Acyl-CoA dehydrogenase C-terminal" evidence="3">
    <location>
        <begin position="259"/>
        <end position="392"/>
    </location>
</feature>
<dbReference type="EMBL" id="JBHSQK010000003">
    <property type="protein sequence ID" value="MFC5946852.1"/>
    <property type="molecule type" value="Genomic_DNA"/>
</dbReference>
<evidence type="ECO:0000259" key="3">
    <source>
        <dbReference type="Pfam" id="PF08028"/>
    </source>
</evidence>
<dbReference type="Gene3D" id="1.20.140.10">
    <property type="entry name" value="Butyryl-CoA Dehydrogenase, subunit A, domain 3"/>
    <property type="match status" value="1"/>
</dbReference>
<dbReference type="Proteomes" id="UP001596119">
    <property type="component" value="Unassembled WGS sequence"/>
</dbReference>
<evidence type="ECO:0000313" key="5">
    <source>
        <dbReference type="Proteomes" id="UP001596119"/>
    </source>
</evidence>
<feature type="domain" description="Acyl-CoA dehydrogenase/oxidase N-terminal" evidence="2">
    <location>
        <begin position="29"/>
        <end position="116"/>
    </location>
</feature>
<gene>
    <name evidence="4" type="ORF">ACFQH9_01005</name>
</gene>
<sequence length="411" mass="44701">MTDILIAPAGQPATTPSPDELLKRAVAFRDRLRAGQAAAEEEGAYPAELHEEFLAAGFFHILHPRRYGGLEHDLETFFRVVIEISRGDPAVGWALCLSAGHAFHLASYFGEQAQEELLGGGTAFVAPSRTPPTGKAVPVDGGYRVTGRWDYCSGSRYATHAMVVAMVPGADGPPAQHMVVVPRSGFTILDDWGGGATLGMQGTSSNTITVEDVFVPAHHAVPYDFRDRDPGAEGTPGYRLHRNPLYLGRTLTFFNGELVATQVGNAFAALDEYEELMSKAASFPPRRPRVETPEYQQWFGEITALADASEIGLLGAARRYAELGRRWERTGEVFTVEEDARIRGVILQAAKQATQAVDIAFSTAGSSAAKRGSRMQKYFRDAAMFRTHIAAQYDVVSAAYGRFHFGAPLTF</sequence>
<dbReference type="Pfam" id="PF08028">
    <property type="entry name" value="Acyl-CoA_dh_2"/>
    <property type="match status" value="1"/>
</dbReference>
<dbReference type="InterPro" id="IPR013786">
    <property type="entry name" value="AcylCoA_DH/ox_N"/>
</dbReference>
<protein>
    <submittedName>
        <fullName evidence="4">Acyl-CoA dehydrogenase family protein</fullName>
    </submittedName>
</protein>
<dbReference type="InterPro" id="IPR009100">
    <property type="entry name" value="AcylCoA_DH/oxidase_NM_dom_sf"/>
</dbReference>
<dbReference type="Gene3D" id="2.40.110.10">
    <property type="entry name" value="Butyryl-CoA Dehydrogenase, subunit A, domain 2"/>
    <property type="match status" value="1"/>
</dbReference>
<dbReference type="InterPro" id="IPR037069">
    <property type="entry name" value="AcylCoA_DH/ox_N_sf"/>
</dbReference>
<proteinExistence type="predicted"/>
<dbReference type="InterPro" id="IPR046373">
    <property type="entry name" value="Acyl-CoA_Oxase/DH_mid-dom_sf"/>
</dbReference>
<keyword evidence="1" id="KW-0560">Oxidoreductase</keyword>